<dbReference type="RefSeq" id="WP_210166572.1">
    <property type="nucleotide sequence ID" value="NZ_CCRH01000004.1"/>
</dbReference>
<gene>
    <name evidence="1" type="ORF">NGAL_HAMBI1145_17160</name>
</gene>
<protein>
    <submittedName>
        <fullName evidence="1">Uncharacterized protein</fullName>
    </submittedName>
</protein>
<proteinExistence type="predicted"/>
<dbReference type="EMBL" id="CCRH01000004">
    <property type="protein sequence ID" value="CDZ33207.1"/>
    <property type="molecule type" value="Genomic_DNA"/>
</dbReference>
<dbReference type="AlphaFoldDB" id="A0A0T7FDV5"/>
<organism evidence="1 2">
    <name type="scientific">Neorhizobium galegae bv. officinalis</name>
    <dbReference type="NCBI Taxonomy" id="323656"/>
    <lineage>
        <taxon>Bacteria</taxon>
        <taxon>Pseudomonadati</taxon>
        <taxon>Pseudomonadota</taxon>
        <taxon>Alphaproteobacteria</taxon>
        <taxon>Hyphomicrobiales</taxon>
        <taxon>Rhizobiaceae</taxon>
        <taxon>Rhizobium/Agrobacterium group</taxon>
        <taxon>Neorhizobium</taxon>
    </lineage>
</organism>
<evidence type="ECO:0000313" key="2">
    <source>
        <dbReference type="Proteomes" id="UP000046176"/>
    </source>
</evidence>
<reference evidence="1 2" key="1">
    <citation type="submission" date="2014-08" db="EMBL/GenBank/DDBJ databases">
        <authorList>
            <person name="Chen Y.-H."/>
        </authorList>
    </citation>
    <scope>NUCLEOTIDE SEQUENCE [LARGE SCALE GENOMIC DNA]</scope>
</reference>
<name>A0A0T7FDV5_NEOGA</name>
<accession>A0A0T7FDV5</accession>
<sequence>MKLLTPSRTMSSSEREACERYAPILQSAAAAISEDLDRLSNSFAT</sequence>
<evidence type="ECO:0000313" key="1">
    <source>
        <dbReference type="EMBL" id="CDZ33207.1"/>
    </source>
</evidence>
<dbReference type="Proteomes" id="UP000046176">
    <property type="component" value="Unassembled WGS sequence"/>
</dbReference>